<dbReference type="Pfam" id="PF02902">
    <property type="entry name" value="Peptidase_C48"/>
    <property type="match status" value="1"/>
</dbReference>
<dbReference type="InterPro" id="IPR003653">
    <property type="entry name" value="Peptidase_C48_C"/>
</dbReference>
<dbReference type="Proteomes" id="UP001604277">
    <property type="component" value="Unassembled WGS sequence"/>
</dbReference>
<dbReference type="InterPro" id="IPR038765">
    <property type="entry name" value="Papain-like_cys_pep_sf"/>
</dbReference>
<keyword evidence="3" id="KW-0378">Hydrolase</keyword>
<gene>
    <name evidence="5" type="ORF">Fot_32910</name>
</gene>
<name>A0ABD1T945_9LAMI</name>
<evidence type="ECO:0000256" key="3">
    <source>
        <dbReference type="ARBA" id="ARBA00022801"/>
    </source>
</evidence>
<dbReference type="GO" id="GO:0008233">
    <property type="term" value="F:peptidase activity"/>
    <property type="evidence" value="ECO:0007669"/>
    <property type="project" value="UniProtKB-KW"/>
</dbReference>
<comment type="similarity">
    <text evidence="1">Belongs to the peptidase C48 family.</text>
</comment>
<comment type="caution">
    <text evidence="5">The sequence shown here is derived from an EMBL/GenBank/DDBJ whole genome shotgun (WGS) entry which is preliminary data.</text>
</comment>
<evidence type="ECO:0000313" key="5">
    <source>
        <dbReference type="EMBL" id="KAL2509263.1"/>
    </source>
</evidence>
<evidence type="ECO:0000313" key="6">
    <source>
        <dbReference type="Proteomes" id="UP001604277"/>
    </source>
</evidence>
<reference evidence="6" key="1">
    <citation type="submission" date="2024-07" db="EMBL/GenBank/DDBJ databases">
        <title>Two chromosome-level genome assemblies of Korean endemic species Abeliophyllum distichum and Forsythia ovata (Oleaceae).</title>
        <authorList>
            <person name="Jang H."/>
        </authorList>
    </citation>
    <scope>NUCLEOTIDE SEQUENCE [LARGE SCALE GENOMIC DNA]</scope>
</reference>
<feature type="domain" description="Ubiquitin-like protease family profile" evidence="4">
    <location>
        <begin position="37"/>
        <end position="103"/>
    </location>
</feature>
<evidence type="ECO:0000256" key="2">
    <source>
        <dbReference type="ARBA" id="ARBA00022670"/>
    </source>
</evidence>
<sequence length="119" mass="13908">MRLKLSISNRISATCTDCYSYDSKSADKLTPLLIYPNGKNNRFNSNWEEVDRVFIPVFMDKKAHWILVDLDIANWHLYVYNSSFKTIRDVDVLDIVEPLHQMIQEKSIICLINIAKGWV</sequence>
<evidence type="ECO:0000259" key="4">
    <source>
        <dbReference type="Pfam" id="PF02902"/>
    </source>
</evidence>
<dbReference type="AlphaFoldDB" id="A0ABD1T945"/>
<dbReference type="EMBL" id="JBFOLJ010000009">
    <property type="protein sequence ID" value="KAL2509263.1"/>
    <property type="molecule type" value="Genomic_DNA"/>
</dbReference>
<dbReference type="SUPFAM" id="SSF54001">
    <property type="entry name" value="Cysteine proteinases"/>
    <property type="match status" value="1"/>
</dbReference>
<organism evidence="5 6">
    <name type="scientific">Forsythia ovata</name>
    <dbReference type="NCBI Taxonomy" id="205694"/>
    <lineage>
        <taxon>Eukaryota</taxon>
        <taxon>Viridiplantae</taxon>
        <taxon>Streptophyta</taxon>
        <taxon>Embryophyta</taxon>
        <taxon>Tracheophyta</taxon>
        <taxon>Spermatophyta</taxon>
        <taxon>Magnoliopsida</taxon>
        <taxon>eudicotyledons</taxon>
        <taxon>Gunneridae</taxon>
        <taxon>Pentapetalae</taxon>
        <taxon>asterids</taxon>
        <taxon>lamiids</taxon>
        <taxon>Lamiales</taxon>
        <taxon>Oleaceae</taxon>
        <taxon>Forsythieae</taxon>
        <taxon>Forsythia</taxon>
    </lineage>
</organism>
<evidence type="ECO:0000256" key="1">
    <source>
        <dbReference type="ARBA" id="ARBA00005234"/>
    </source>
</evidence>
<keyword evidence="2 5" id="KW-0645">Protease</keyword>
<proteinExistence type="inferred from homology"/>
<dbReference type="GO" id="GO:0006508">
    <property type="term" value="P:proteolysis"/>
    <property type="evidence" value="ECO:0007669"/>
    <property type="project" value="UniProtKB-KW"/>
</dbReference>
<dbReference type="Gene3D" id="3.40.395.10">
    <property type="entry name" value="Adenoviral Proteinase, Chain A"/>
    <property type="match status" value="1"/>
</dbReference>
<protein>
    <submittedName>
        <fullName evidence="5">Ulp1 protease family</fullName>
    </submittedName>
</protein>
<accession>A0ABD1T945</accession>
<keyword evidence="6" id="KW-1185">Reference proteome</keyword>